<evidence type="ECO:0000256" key="1">
    <source>
        <dbReference type="SAM" id="MobiDB-lite"/>
    </source>
</evidence>
<evidence type="ECO:0000313" key="2">
    <source>
        <dbReference type="EMBL" id="KAB8073847.1"/>
    </source>
</evidence>
<dbReference type="AlphaFoldDB" id="A0A5N5X1E5"/>
<proteinExistence type="predicted"/>
<feature type="compositionally biased region" description="Polar residues" evidence="1">
    <location>
        <begin position="1"/>
        <end position="12"/>
    </location>
</feature>
<reference evidence="2 3" key="1">
    <citation type="submission" date="2019-04" db="EMBL/GenBank/DDBJ databases">
        <title>Friends and foes A comparative genomics study of 23 Aspergillus species from section Flavi.</title>
        <authorList>
            <consortium name="DOE Joint Genome Institute"/>
            <person name="Kjaerbolling I."/>
            <person name="Vesth T."/>
            <person name="Frisvad J.C."/>
            <person name="Nybo J.L."/>
            <person name="Theobald S."/>
            <person name="Kildgaard S."/>
            <person name="Isbrandt T."/>
            <person name="Kuo A."/>
            <person name="Sato A."/>
            <person name="Lyhne E.K."/>
            <person name="Kogle M.E."/>
            <person name="Wiebenga A."/>
            <person name="Kun R.S."/>
            <person name="Lubbers R.J."/>
            <person name="Makela M.R."/>
            <person name="Barry K."/>
            <person name="Chovatia M."/>
            <person name="Clum A."/>
            <person name="Daum C."/>
            <person name="Haridas S."/>
            <person name="He G."/>
            <person name="LaButti K."/>
            <person name="Lipzen A."/>
            <person name="Mondo S."/>
            <person name="Riley R."/>
            <person name="Salamov A."/>
            <person name="Simmons B.A."/>
            <person name="Magnuson J.K."/>
            <person name="Henrissat B."/>
            <person name="Mortensen U.H."/>
            <person name="Larsen T.O."/>
            <person name="Devries R.P."/>
            <person name="Grigoriev I.V."/>
            <person name="Machida M."/>
            <person name="Baker S.E."/>
            <person name="Andersen M.R."/>
        </authorList>
    </citation>
    <scope>NUCLEOTIDE SEQUENCE [LARGE SCALE GENOMIC DNA]</scope>
    <source>
        <strain evidence="2 3">CBS 151.66</strain>
    </source>
</reference>
<organism evidence="2 3">
    <name type="scientific">Aspergillus leporis</name>
    <dbReference type="NCBI Taxonomy" id="41062"/>
    <lineage>
        <taxon>Eukaryota</taxon>
        <taxon>Fungi</taxon>
        <taxon>Dikarya</taxon>
        <taxon>Ascomycota</taxon>
        <taxon>Pezizomycotina</taxon>
        <taxon>Eurotiomycetes</taxon>
        <taxon>Eurotiomycetidae</taxon>
        <taxon>Eurotiales</taxon>
        <taxon>Aspergillaceae</taxon>
        <taxon>Aspergillus</taxon>
        <taxon>Aspergillus subgen. Circumdati</taxon>
    </lineage>
</organism>
<feature type="compositionally biased region" description="Polar residues" evidence="1">
    <location>
        <begin position="60"/>
        <end position="71"/>
    </location>
</feature>
<accession>A0A5N5X1E5</accession>
<evidence type="ECO:0000313" key="3">
    <source>
        <dbReference type="Proteomes" id="UP000326565"/>
    </source>
</evidence>
<feature type="region of interest" description="Disordered" evidence="1">
    <location>
        <begin position="1"/>
        <end position="71"/>
    </location>
</feature>
<keyword evidence="3" id="KW-1185">Reference proteome</keyword>
<sequence>MICSKVTASPTGKSDGKRTNPAKSKLIDAKSSHHHPHHNVITQNSMRHGSTIPKLARHSTLLSTGTSKHHL</sequence>
<gene>
    <name evidence="2" type="ORF">BDV29DRAFT_174621</name>
</gene>
<dbReference type="Proteomes" id="UP000326565">
    <property type="component" value="Unassembled WGS sequence"/>
</dbReference>
<dbReference type="EMBL" id="ML732219">
    <property type="protein sequence ID" value="KAB8073847.1"/>
    <property type="molecule type" value="Genomic_DNA"/>
</dbReference>
<name>A0A5N5X1E5_9EURO</name>
<protein>
    <submittedName>
        <fullName evidence="2">Uncharacterized protein</fullName>
    </submittedName>
</protein>